<proteinExistence type="predicted"/>
<accession>A0A9P6NS29</accession>
<organism evidence="2 3">
    <name type="scientific">Cronartium quercuum f. sp. fusiforme G11</name>
    <dbReference type="NCBI Taxonomy" id="708437"/>
    <lineage>
        <taxon>Eukaryota</taxon>
        <taxon>Fungi</taxon>
        <taxon>Dikarya</taxon>
        <taxon>Basidiomycota</taxon>
        <taxon>Pucciniomycotina</taxon>
        <taxon>Pucciniomycetes</taxon>
        <taxon>Pucciniales</taxon>
        <taxon>Coleosporiaceae</taxon>
        <taxon>Cronartium</taxon>
    </lineage>
</organism>
<name>A0A9P6NS29_9BASI</name>
<evidence type="ECO:0000313" key="3">
    <source>
        <dbReference type="Proteomes" id="UP000886653"/>
    </source>
</evidence>
<sequence>PDGVWMSEGCLRGEGDNDDLGDTGASHNVKGDVSRLTEFKRLPRLIPLFVATKAPINFITGRGVMTYTSDNGGTIRLEPVYYCPTAKCTLISIPAVLESGRSW</sequence>
<feature type="domain" description="Retrovirus-related Pol polyprotein from transposon TNT 1-94-like beta-barrel" evidence="1">
    <location>
        <begin position="22"/>
        <end position="100"/>
    </location>
</feature>
<keyword evidence="3" id="KW-1185">Reference proteome</keyword>
<dbReference type="AlphaFoldDB" id="A0A9P6NS29"/>
<reference evidence="2" key="1">
    <citation type="submission" date="2013-11" db="EMBL/GenBank/DDBJ databases">
        <title>Genome sequence of the fusiform rust pathogen reveals effectors for host alternation and coevolution with pine.</title>
        <authorList>
            <consortium name="DOE Joint Genome Institute"/>
            <person name="Smith K."/>
            <person name="Pendleton A."/>
            <person name="Kubisiak T."/>
            <person name="Anderson C."/>
            <person name="Salamov A."/>
            <person name="Aerts A."/>
            <person name="Riley R."/>
            <person name="Clum A."/>
            <person name="Lindquist E."/>
            <person name="Ence D."/>
            <person name="Campbell M."/>
            <person name="Kronenberg Z."/>
            <person name="Feau N."/>
            <person name="Dhillon B."/>
            <person name="Hamelin R."/>
            <person name="Burleigh J."/>
            <person name="Smith J."/>
            <person name="Yandell M."/>
            <person name="Nelson C."/>
            <person name="Grigoriev I."/>
            <person name="Davis J."/>
        </authorList>
    </citation>
    <scope>NUCLEOTIDE SEQUENCE</scope>
    <source>
        <strain evidence="2">G11</strain>
    </source>
</reference>
<dbReference type="InterPro" id="IPR054722">
    <property type="entry name" value="PolX-like_BBD"/>
</dbReference>
<gene>
    <name evidence="2" type="ORF">CROQUDRAFT_30161</name>
</gene>
<dbReference type="Pfam" id="PF22936">
    <property type="entry name" value="Pol_BBD"/>
    <property type="match status" value="1"/>
</dbReference>
<comment type="caution">
    <text evidence="2">The sequence shown here is derived from an EMBL/GenBank/DDBJ whole genome shotgun (WGS) entry which is preliminary data.</text>
</comment>
<evidence type="ECO:0000259" key="1">
    <source>
        <dbReference type="Pfam" id="PF22936"/>
    </source>
</evidence>
<evidence type="ECO:0000313" key="2">
    <source>
        <dbReference type="EMBL" id="KAG0148546.1"/>
    </source>
</evidence>
<feature type="non-terminal residue" evidence="2">
    <location>
        <position position="1"/>
    </location>
</feature>
<protein>
    <recommendedName>
        <fullName evidence="1">Retrovirus-related Pol polyprotein from transposon TNT 1-94-like beta-barrel domain-containing protein</fullName>
    </recommendedName>
</protein>
<dbReference type="EMBL" id="MU167236">
    <property type="protein sequence ID" value="KAG0148546.1"/>
    <property type="molecule type" value="Genomic_DNA"/>
</dbReference>
<feature type="non-terminal residue" evidence="2">
    <location>
        <position position="103"/>
    </location>
</feature>
<dbReference type="Proteomes" id="UP000886653">
    <property type="component" value="Unassembled WGS sequence"/>
</dbReference>